<sequence length="276" mass="30113">MKFAICNELYEQRPFEEICRSVAEIGYTGLEIAPFTLAPLITDVDAERRALLKRQASDAGVEIIGLHWLFAKTTGFHLNSTDEAVRVKSADYLRALADAAADLGGSILVLGSPDARRIPEGTSNDEALKLAADTLSRACGTLADRGVTLCIEPLAPTETDFLQTADEGARLMKMVDHPNVQLHLDVKAMSSETPSIPEIVATHLGHTGHFHANDANLRGPGMGETDFRPIFQALLEHHYDKWVSVEVFDFKPDPETIARESLAYMKQCLADIGAAT</sequence>
<feature type="domain" description="Xylose isomerase-like TIM barrel" evidence="1">
    <location>
        <begin position="20"/>
        <end position="268"/>
    </location>
</feature>
<dbReference type="Pfam" id="PF01261">
    <property type="entry name" value="AP_endonuc_2"/>
    <property type="match status" value="1"/>
</dbReference>
<dbReference type="PANTHER" id="PTHR12110">
    <property type="entry name" value="HYDROXYPYRUVATE ISOMERASE"/>
    <property type="match status" value="1"/>
</dbReference>
<evidence type="ECO:0000313" key="3">
    <source>
        <dbReference type="Proteomes" id="UP000317093"/>
    </source>
</evidence>
<gene>
    <name evidence="2" type="ORF">Pan216_13590</name>
</gene>
<dbReference type="RefSeq" id="WP_419193334.1">
    <property type="nucleotide sequence ID" value="NZ_CP036279.1"/>
</dbReference>
<dbReference type="GO" id="GO:0016853">
    <property type="term" value="F:isomerase activity"/>
    <property type="evidence" value="ECO:0007669"/>
    <property type="project" value="UniProtKB-KW"/>
</dbReference>
<dbReference type="SUPFAM" id="SSF51658">
    <property type="entry name" value="Xylose isomerase-like"/>
    <property type="match status" value="1"/>
</dbReference>
<dbReference type="EMBL" id="CP036279">
    <property type="protein sequence ID" value="QDU60518.1"/>
    <property type="molecule type" value="Genomic_DNA"/>
</dbReference>
<dbReference type="InterPro" id="IPR013022">
    <property type="entry name" value="Xyl_isomerase-like_TIM-brl"/>
</dbReference>
<keyword evidence="2" id="KW-0413">Isomerase</keyword>
<dbReference type="KEGG" id="knv:Pan216_13590"/>
<protein>
    <submittedName>
        <fullName evidence="2">D-tagatose 3-epimerase</fullName>
        <ecNumber evidence="2">5.3.1.-</ecNumber>
    </submittedName>
</protein>
<name>A0A518B0K7_9BACT</name>
<dbReference type="Proteomes" id="UP000317093">
    <property type="component" value="Chromosome"/>
</dbReference>
<keyword evidence="3" id="KW-1185">Reference proteome</keyword>
<accession>A0A518B0K7</accession>
<dbReference type="InterPro" id="IPR036237">
    <property type="entry name" value="Xyl_isomerase-like_sf"/>
</dbReference>
<evidence type="ECO:0000313" key="2">
    <source>
        <dbReference type="EMBL" id="QDU60518.1"/>
    </source>
</evidence>
<proteinExistence type="predicted"/>
<evidence type="ECO:0000259" key="1">
    <source>
        <dbReference type="Pfam" id="PF01261"/>
    </source>
</evidence>
<dbReference type="Gene3D" id="3.20.20.150">
    <property type="entry name" value="Divalent-metal-dependent TIM barrel enzymes"/>
    <property type="match status" value="1"/>
</dbReference>
<dbReference type="AlphaFoldDB" id="A0A518B0K7"/>
<dbReference type="PANTHER" id="PTHR12110:SF21">
    <property type="entry name" value="XYLOSE ISOMERASE-LIKE TIM BARREL DOMAIN-CONTAINING PROTEIN"/>
    <property type="match status" value="1"/>
</dbReference>
<dbReference type="InterPro" id="IPR050312">
    <property type="entry name" value="IolE/XylAMocC-like"/>
</dbReference>
<reference evidence="2 3" key="1">
    <citation type="submission" date="2019-02" db="EMBL/GenBank/DDBJ databases">
        <title>Deep-cultivation of Planctomycetes and their phenomic and genomic characterization uncovers novel biology.</title>
        <authorList>
            <person name="Wiegand S."/>
            <person name="Jogler M."/>
            <person name="Boedeker C."/>
            <person name="Pinto D."/>
            <person name="Vollmers J."/>
            <person name="Rivas-Marin E."/>
            <person name="Kohn T."/>
            <person name="Peeters S.H."/>
            <person name="Heuer A."/>
            <person name="Rast P."/>
            <person name="Oberbeckmann S."/>
            <person name="Bunk B."/>
            <person name="Jeske O."/>
            <person name="Meyerdierks A."/>
            <person name="Storesund J.E."/>
            <person name="Kallscheuer N."/>
            <person name="Luecker S."/>
            <person name="Lage O.M."/>
            <person name="Pohl T."/>
            <person name="Merkel B.J."/>
            <person name="Hornburger P."/>
            <person name="Mueller R.-W."/>
            <person name="Bruemmer F."/>
            <person name="Labrenz M."/>
            <person name="Spormann A.M."/>
            <person name="Op den Camp H."/>
            <person name="Overmann J."/>
            <person name="Amann R."/>
            <person name="Jetten M.S.M."/>
            <person name="Mascher T."/>
            <person name="Medema M.H."/>
            <person name="Devos D.P."/>
            <person name="Kaster A.-K."/>
            <person name="Ovreas L."/>
            <person name="Rohde M."/>
            <person name="Galperin M.Y."/>
            <person name="Jogler C."/>
        </authorList>
    </citation>
    <scope>NUCLEOTIDE SEQUENCE [LARGE SCALE GENOMIC DNA]</scope>
    <source>
        <strain evidence="2 3">Pan216</strain>
    </source>
</reference>
<dbReference type="EC" id="5.3.1.-" evidence="2"/>
<organism evidence="2 3">
    <name type="scientific">Kolteria novifilia</name>
    <dbReference type="NCBI Taxonomy" id="2527975"/>
    <lineage>
        <taxon>Bacteria</taxon>
        <taxon>Pseudomonadati</taxon>
        <taxon>Planctomycetota</taxon>
        <taxon>Planctomycetia</taxon>
        <taxon>Kolteriales</taxon>
        <taxon>Kolteriaceae</taxon>
        <taxon>Kolteria</taxon>
    </lineage>
</organism>